<organism evidence="11 12">
    <name type="scientific">Panagrellus redivivus</name>
    <name type="common">Microworm</name>
    <dbReference type="NCBI Taxonomy" id="6233"/>
    <lineage>
        <taxon>Eukaryota</taxon>
        <taxon>Metazoa</taxon>
        <taxon>Ecdysozoa</taxon>
        <taxon>Nematoda</taxon>
        <taxon>Chromadorea</taxon>
        <taxon>Rhabditida</taxon>
        <taxon>Tylenchina</taxon>
        <taxon>Panagrolaimomorpha</taxon>
        <taxon>Panagrolaimoidea</taxon>
        <taxon>Panagrolaimidae</taxon>
        <taxon>Panagrellus</taxon>
    </lineage>
</organism>
<name>A0A7E4W8Z0_PANRE</name>
<evidence type="ECO:0000313" key="11">
    <source>
        <dbReference type="Proteomes" id="UP000492821"/>
    </source>
</evidence>
<keyword evidence="3" id="KW-0812">Transmembrane</keyword>
<evidence type="ECO:0000256" key="2">
    <source>
        <dbReference type="ARBA" id="ARBA00008135"/>
    </source>
</evidence>
<dbReference type="SUPFAM" id="SSF81406">
    <property type="entry name" value="Mitochondrial cytochrome c oxidase subunit IV"/>
    <property type="match status" value="1"/>
</dbReference>
<dbReference type="FunFam" id="1.10.442.10:FF:000001">
    <property type="entry name" value="Cytochrome c oxidase subunit 4 isoform 1"/>
    <property type="match status" value="1"/>
</dbReference>
<dbReference type="Gene3D" id="1.10.442.10">
    <property type="entry name" value="Cytochrome c oxidase subunit IV"/>
    <property type="match status" value="1"/>
</dbReference>
<dbReference type="GO" id="GO:0005743">
    <property type="term" value="C:mitochondrial inner membrane"/>
    <property type="evidence" value="ECO:0007669"/>
    <property type="project" value="UniProtKB-SubCell"/>
</dbReference>
<dbReference type="AlphaFoldDB" id="A0A7E4W8Z0"/>
<evidence type="ECO:0000256" key="8">
    <source>
        <dbReference type="ARBA" id="ARBA00023128"/>
    </source>
</evidence>
<evidence type="ECO:0000256" key="1">
    <source>
        <dbReference type="ARBA" id="ARBA00004434"/>
    </source>
</evidence>
<dbReference type="PANTHER" id="PTHR10707:SF10">
    <property type="entry name" value="CYTOCHROME C OXIDASE SUBUNIT 4"/>
    <property type="match status" value="1"/>
</dbReference>
<dbReference type="PANTHER" id="PTHR10707">
    <property type="entry name" value="CYTOCHROME C OXIDASE SUBUNIT IV"/>
    <property type="match status" value="1"/>
</dbReference>
<keyword evidence="9" id="KW-0472">Membrane</keyword>
<evidence type="ECO:0000256" key="7">
    <source>
        <dbReference type="ARBA" id="ARBA00023002"/>
    </source>
</evidence>
<evidence type="ECO:0000256" key="10">
    <source>
        <dbReference type="RuleBase" id="RU367145"/>
    </source>
</evidence>
<comment type="subcellular location">
    <subcellularLocation>
        <location evidence="1 10">Mitochondrion inner membrane</location>
        <topology evidence="1 10">Single-pass membrane protein</topology>
    </subcellularLocation>
</comment>
<evidence type="ECO:0000313" key="12">
    <source>
        <dbReference type="WBParaSite" id="Pan_g8402.t1"/>
    </source>
</evidence>
<comment type="subunit">
    <text evidence="10">Component of the cytochrome c oxidase (complex IV, CIV), a multisubunit enzyme composed of 14 subunits.</text>
</comment>
<keyword evidence="6" id="KW-1133">Transmembrane helix</keyword>
<comment type="function">
    <text evidence="10">Component of the cytochrome c oxidase, the last enzyme in the mitochondrial electron transport chain which drives oxidative phosphorylation.</text>
</comment>
<dbReference type="GO" id="GO:0016491">
    <property type="term" value="F:oxidoreductase activity"/>
    <property type="evidence" value="ECO:0007669"/>
    <property type="project" value="UniProtKB-KW"/>
</dbReference>
<accession>A0A7E4W8Z0</accession>
<dbReference type="UniPathway" id="UPA00705"/>
<keyword evidence="5" id="KW-0809">Transit peptide</keyword>
<dbReference type="GO" id="GO:0006123">
    <property type="term" value="P:mitochondrial electron transport, cytochrome c to oxygen"/>
    <property type="evidence" value="ECO:0007669"/>
    <property type="project" value="InterPro"/>
</dbReference>
<dbReference type="WBParaSite" id="Pan_g8402.t1">
    <property type="protein sequence ID" value="Pan_g8402.t1"/>
    <property type="gene ID" value="Pan_g8402"/>
</dbReference>
<keyword evidence="8 10" id="KW-0496">Mitochondrion</keyword>
<sequence length="189" mass="21905">MSLSKSVLLPRLAVNAVISRAIQTTAKAQSGHHIEYYWGHERAAGREIVGHGVSGEPTYQDRLDYWYPALRFRVDDATISPLRQKEKSDWKNLTPEEKKLLYRYSFKQTLAEFEAPNGYWKLIASICFSVLSLATFYAVLLNHFVYPAIPPTFDNDYKEAAVERMLVLEKGQFLGPAKYYDYENNRWKK</sequence>
<evidence type="ECO:0000256" key="5">
    <source>
        <dbReference type="ARBA" id="ARBA00022946"/>
    </source>
</evidence>
<dbReference type="PRINTS" id="PR01873">
    <property type="entry name" value="CYTCOXIDASE4"/>
</dbReference>
<evidence type="ECO:0000256" key="4">
    <source>
        <dbReference type="ARBA" id="ARBA00022792"/>
    </source>
</evidence>
<reference evidence="11" key="1">
    <citation type="journal article" date="2013" name="Genetics">
        <title>The draft genome and transcriptome of Panagrellus redivivus are shaped by the harsh demands of a free-living lifestyle.</title>
        <authorList>
            <person name="Srinivasan J."/>
            <person name="Dillman A.R."/>
            <person name="Macchietto M.G."/>
            <person name="Heikkinen L."/>
            <person name="Lakso M."/>
            <person name="Fracchia K.M."/>
            <person name="Antoshechkin I."/>
            <person name="Mortazavi A."/>
            <person name="Wong G."/>
            <person name="Sternberg P.W."/>
        </authorList>
    </citation>
    <scope>NUCLEOTIDE SEQUENCE [LARGE SCALE GENOMIC DNA]</scope>
    <source>
        <strain evidence="11">MT8872</strain>
    </source>
</reference>
<evidence type="ECO:0000256" key="9">
    <source>
        <dbReference type="ARBA" id="ARBA00023136"/>
    </source>
</evidence>
<comment type="pathway">
    <text evidence="10">Energy metabolism; oxidative phosphorylation.</text>
</comment>
<dbReference type="CDD" id="cd00922">
    <property type="entry name" value="Cyt_c_Oxidase_IV"/>
    <property type="match status" value="1"/>
</dbReference>
<dbReference type="Pfam" id="PF02936">
    <property type="entry name" value="COX4"/>
    <property type="match status" value="1"/>
</dbReference>
<keyword evidence="11" id="KW-1185">Reference proteome</keyword>
<dbReference type="InterPro" id="IPR004203">
    <property type="entry name" value="Cyt_c_oxidase_su4_fam"/>
</dbReference>
<dbReference type="InterPro" id="IPR013288">
    <property type="entry name" value="Cyt_c_oxidase_su4"/>
</dbReference>
<evidence type="ECO:0000256" key="6">
    <source>
        <dbReference type="ARBA" id="ARBA00022989"/>
    </source>
</evidence>
<dbReference type="GO" id="GO:0045277">
    <property type="term" value="C:respiratory chain complex IV"/>
    <property type="evidence" value="ECO:0007669"/>
    <property type="project" value="InterPro"/>
</dbReference>
<evidence type="ECO:0000256" key="3">
    <source>
        <dbReference type="ARBA" id="ARBA00022692"/>
    </source>
</evidence>
<keyword evidence="7" id="KW-0560">Oxidoreductase</keyword>
<dbReference type="Proteomes" id="UP000492821">
    <property type="component" value="Unassembled WGS sequence"/>
</dbReference>
<reference evidence="12" key="2">
    <citation type="submission" date="2020-10" db="UniProtKB">
        <authorList>
            <consortium name="WormBaseParasite"/>
        </authorList>
    </citation>
    <scope>IDENTIFICATION</scope>
</reference>
<comment type="similarity">
    <text evidence="2 10">Belongs to the cytochrome c oxidase IV family.</text>
</comment>
<protein>
    <recommendedName>
        <fullName evidence="10">Cytochrome c oxidase subunit 4</fullName>
    </recommendedName>
</protein>
<keyword evidence="4 10" id="KW-0999">Mitochondrion inner membrane</keyword>
<dbReference type="InterPro" id="IPR036639">
    <property type="entry name" value="Cyt_c_oxidase_su4_sf"/>
</dbReference>
<proteinExistence type="inferred from homology"/>